<keyword evidence="2" id="KW-1185">Reference proteome</keyword>
<dbReference type="OrthoDB" id="4773472at2"/>
<dbReference type="EMBL" id="VOHM01000003">
    <property type="protein sequence ID" value="TWT28740.1"/>
    <property type="molecule type" value="Genomic_DNA"/>
</dbReference>
<name>A0A5C5UTD5_9CORY</name>
<reference evidence="1 2" key="1">
    <citation type="submission" date="2019-08" db="EMBL/GenBank/DDBJ databases">
        <authorList>
            <person name="Lei W."/>
        </authorList>
    </citation>
    <scope>NUCLEOTIDE SEQUENCE [LARGE SCALE GENOMIC DNA]</scope>
    <source>
        <strain evidence="1 2">CCUG 58627</strain>
    </source>
</reference>
<proteinExistence type="predicted"/>
<sequence>MPNICFHALVPQAEVAALAQRFQQLSTTLIDAAAATDIRVTHSAVACAEEDQLRQIFRDEHDDAELENASVYAFIIELVEPQRSLNETAMVYSRLLTPSALVHLEDTLVKPEESFEVPARYPWLVHVRP</sequence>
<dbReference type="AlphaFoldDB" id="A0A5C5UTD5"/>
<evidence type="ECO:0000313" key="2">
    <source>
        <dbReference type="Proteomes" id="UP000320791"/>
    </source>
</evidence>
<gene>
    <name evidence="1" type="ORF">FRX94_02305</name>
</gene>
<dbReference type="Proteomes" id="UP000320791">
    <property type="component" value="Unassembled WGS sequence"/>
</dbReference>
<dbReference type="RefSeq" id="WP_146323502.1">
    <property type="nucleotide sequence ID" value="NZ_BAABLR010000027.1"/>
</dbReference>
<evidence type="ECO:0000313" key="1">
    <source>
        <dbReference type="EMBL" id="TWT28740.1"/>
    </source>
</evidence>
<organism evidence="1 2">
    <name type="scientific">Corynebacterium canis</name>
    <dbReference type="NCBI Taxonomy" id="679663"/>
    <lineage>
        <taxon>Bacteria</taxon>
        <taxon>Bacillati</taxon>
        <taxon>Actinomycetota</taxon>
        <taxon>Actinomycetes</taxon>
        <taxon>Mycobacteriales</taxon>
        <taxon>Corynebacteriaceae</taxon>
        <taxon>Corynebacterium</taxon>
    </lineage>
</organism>
<accession>A0A5C5UTD5</accession>
<comment type="caution">
    <text evidence="1">The sequence shown here is derived from an EMBL/GenBank/DDBJ whole genome shotgun (WGS) entry which is preliminary data.</text>
</comment>
<protein>
    <submittedName>
        <fullName evidence="1">Uncharacterized protein</fullName>
    </submittedName>
</protein>